<dbReference type="Proteomes" id="UP000601223">
    <property type="component" value="Unassembled WGS sequence"/>
</dbReference>
<organism evidence="7 8">
    <name type="scientific">Catellatospora bangladeshensis</name>
    <dbReference type="NCBI Taxonomy" id="310355"/>
    <lineage>
        <taxon>Bacteria</taxon>
        <taxon>Bacillati</taxon>
        <taxon>Actinomycetota</taxon>
        <taxon>Actinomycetes</taxon>
        <taxon>Micromonosporales</taxon>
        <taxon>Micromonosporaceae</taxon>
        <taxon>Catellatospora</taxon>
    </lineage>
</organism>
<feature type="region of interest" description="Disordered" evidence="4">
    <location>
        <begin position="479"/>
        <end position="501"/>
    </location>
</feature>
<keyword evidence="5" id="KW-1133">Transmembrane helix</keyword>
<keyword evidence="3" id="KW-0624">Polysaccharide degradation</keyword>
<evidence type="ECO:0000313" key="7">
    <source>
        <dbReference type="EMBL" id="GIF80986.1"/>
    </source>
</evidence>
<keyword evidence="1" id="KW-0677">Repeat</keyword>
<evidence type="ECO:0000313" key="8">
    <source>
        <dbReference type="Proteomes" id="UP000601223"/>
    </source>
</evidence>
<dbReference type="RefSeq" id="WP_203745088.1">
    <property type="nucleotide sequence ID" value="NZ_BONF01000011.1"/>
</dbReference>
<dbReference type="PANTHER" id="PTHR13817:SF73">
    <property type="entry name" value="FIBRONECTIN TYPE-III DOMAIN-CONTAINING PROTEIN"/>
    <property type="match status" value="1"/>
</dbReference>
<dbReference type="GO" id="GO:0000272">
    <property type="term" value="P:polysaccharide catabolic process"/>
    <property type="evidence" value="ECO:0007669"/>
    <property type="project" value="UniProtKB-KW"/>
</dbReference>
<dbReference type="Gene3D" id="2.60.40.10">
    <property type="entry name" value="Immunoglobulins"/>
    <property type="match status" value="3"/>
</dbReference>
<accession>A0A8J3JHY0</accession>
<proteinExistence type="predicted"/>
<dbReference type="GO" id="GO:0016798">
    <property type="term" value="F:hydrolase activity, acting on glycosyl bonds"/>
    <property type="evidence" value="ECO:0007669"/>
    <property type="project" value="UniProtKB-KW"/>
</dbReference>
<dbReference type="CDD" id="cd00063">
    <property type="entry name" value="FN3"/>
    <property type="match status" value="3"/>
</dbReference>
<keyword evidence="8" id="KW-1185">Reference proteome</keyword>
<evidence type="ECO:0000256" key="3">
    <source>
        <dbReference type="ARBA" id="ARBA00023326"/>
    </source>
</evidence>
<dbReference type="PANTHER" id="PTHR13817">
    <property type="entry name" value="TITIN"/>
    <property type="match status" value="1"/>
</dbReference>
<gene>
    <name evidence="7" type="ORF">Cba03nite_23350</name>
</gene>
<feature type="domain" description="Fibronectin type-III" evidence="6">
    <location>
        <begin position="406"/>
        <end position="498"/>
    </location>
</feature>
<reference evidence="7 8" key="1">
    <citation type="submission" date="2021-01" db="EMBL/GenBank/DDBJ databases">
        <title>Whole genome shotgun sequence of Catellatospora bangladeshensis NBRC 107357.</title>
        <authorList>
            <person name="Komaki H."/>
            <person name="Tamura T."/>
        </authorList>
    </citation>
    <scope>NUCLEOTIDE SEQUENCE [LARGE SCALE GENOMIC DNA]</scope>
    <source>
        <strain evidence="7 8">NBRC 107357</strain>
    </source>
</reference>
<keyword evidence="3" id="KW-0119">Carbohydrate metabolism</keyword>
<name>A0A8J3JHY0_9ACTN</name>
<dbReference type="InterPro" id="IPR011048">
    <property type="entry name" value="Haem_d1_sf"/>
</dbReference>
<evidence type="ECO:0000256" key="2">
    <source>
        <dbReference type="ARBA" id="ARBA00023295"/>
    </source>
</evidence>
<feature type="transmembrane region" description="Helical" evidence="5">
    <location>
        <begin position="19"/>
        <end position="39"/>
    </location>
</feature>
<feature type="compositionally biased region" description="Pro residues" evidence="4">
    <location>
        <begin position="389"/>
        <end position="402"/>
    </location>
</feature>
<evidence type="ECO:0000259" key="6">
    <source>
        <dbReference type="PROSITE" id="PS50853"/>
    </source>
</evidence>
<dbReference type="InterPro" id="IPR003961">
    <property type="entry name" value="FN3_dom"/>
</dbReference>
<feature type="domain" description="Fibronectin type-III" evidence="6">
    <location>
        <begin position="499"/>
        <end position="593"/>
    </location>
</feature>
<dbReference type="InterPro" id="IPR013783">
    <property type="entry name" value="Ig-like_fold"/>
</dbReference>
<dbReference type="InterPro" id="IPR050964">
    <property type="entry name" value="Striated_Muscle_Regulatory"/>
</dbReference>
<sequence length="873" mass="90596">MADLSPGAITRKARTKGGVVTIVTVLAMVTAMGLTWFGLSAGDHVSAGYDSSSWLWSLTRGELARVNGVTGKVDTRSQALAASQGHYMQVSQSDRFLILRDQNTGRISALDPATLQVTAAQDSQAGLGVQVALHNDTAFIVDPVQGVVRQLDAATLQPIGEPLRYPPGITGGYFDGTGRLWIAVPSQGTVSAITPAKPAAASGGTGGGNGPSLVRTEPVAEAFHDLALSALDDGVAVLDQTNGTLTTLRGKELKKVDVTQAAGGELPTRSSGAEIPITVTEGRHVYVIDGEKVGEFTVPGSGSRLRPAVAWAGRFYIADDDSGKVYALDREGALVDTIEFRSPGGALELEVRENHLFINAPGSATARVVDDKHRVKVVDKFAKDVTGSEPPPELPPPPPPAPTIGKPGAPRNVTAASGDTQVRLSWGKAPENGSKITKYVVEGDGRTWTVGARQRSLVIDKLVNGKTYTFEVHAVNGKGAGPSRKSNPVMPTGEVPDAPTGVKAVEKPDGTVEVSWTAANGQGRKISRYEVTAVNAGSGALAGTTATTKLVIKAGDLEYGTQYAFTVVAVNDKGAGSEVSQPSGTVVPFTKPAQVRSLSASTVAGAKGSIKVDWAAPADNGRPITGYEVTAKGKTQTVNGTGATLDGFGDGEIVSVDVAAVNEAGAGPKDTTSAKTIADAKVSGVTGSAVGYKNFTVKFAYDDGGGTATCTLTINGAARNIGCNTGAGGYVVNEVATDTRYQFTVTVTNATGAAAVSPAVAVTTRQLNGTVRCVNGDSYIDCSSGVGVYSNSRQQSSEAVGDAYNGTTYKAFCWKQGTKGNQQGSAELYAAQYNNNKRSDKWVQITFRGNQRYIPFIWFNLDDGDSLGNLPEC</sequence>
<dbReference type="SUPFAM" id="SSF49265">
    <property type="entry name" value="Fibronectin type III"/>
    <property type="match status" value="2"/>
</dbReference>
<dbReference type="AlphaFoldDB" id="A0A8J3JHY0"/>
<dbReference type="PROSITE" id="PS50853">
    <property type="entry name" value="FN3"/>
    <property type="match status" value="3"/>
</dbReference>
<evidence type="ECO:0000256" key="5">
    <source>
        <dbReference type="SAM" id="Phobius"/>
    </source>
</evidence>
<dbReference type="InterPro" id="IPR036116">
    <property type="entry name" value="FN3_sf"/>
</dbReference>
<dbReference type="SUPFAM" id="SSF51004">
    <property type="entry name" value="C-terminal (heme d1) domain of cytochrome cd1-nitrite reductase"/>
    <property type="match status" value="1"/>
</dbReference>
<keyword evidence="5" id="KW-0812">Transmembrane</keyword>
<dbReference type="SMART" id="SM00060">
    <property type="entry name" value="FN3"/>
    <property type="match status" value="4"/>
</dbReference>
<keyword evidence="2" id="KW-0326">Glycosidase</keyword>
<dbReference type="Pfam" id="PF00041">
    <property type="entry name" value="fn3"/>
    <property type="match status" value="3"/>
</dbReference>
<evidence type="ECO:0000256" key="4">
    <source>
        <dbReference type="SAM" id="MobiDB-lite"/>
    </source>
</evidence>
<feature type="domain" description="Fibronectin type-III" evidence="6">
    <location>
        <begin position="594"/>
        <end position="680"/>
    </location>
</feature>
<keyword evidence="2" id="KW-0378">Hydrolase</keyword>
<protein>
    <recommendedName>
        <fullName evidence="6">Fibronectin type-III domain-containing protein</fullName>
    </recommendedName>
</protein>
<evidence type="ECO:0000256" key="1">
    <source>
        <dbReference type="ARBA" id="ARBA00022737"/>
    </source>
</evidence>
<comment type="caution">
    <text evidence="7">The sequence shown here is derived from an EMBL/GenBank/DDBJ whole genome shotgun (WGS) entry which is preliminary data.</text>
</comment>
<dbReference type="EMBL" id="BONF01000011">
    <property type="protein sequence ID" value="GIF80986.1"/>
    <property type="molecule type" value="Genomic_DNA"/>
</dbReference>
<feature type="region of interest" description="Disordered" evidence="4">
    <location>
        <begin position="382"/>
        <end position="417"/>
    </location>
</feature>
<keyword evidence="5" id="KW-0472">Membrane</keyword>